<reference evidence="1 2" key="2">
    <citation type="journal article" date="1993" name="J. Gen. Virol.">
        <title>Nucleotide sequence and transcriptional analysis of the p10 gene of Spodoptera exigua nuclear polyhedrosis virus.</title>
        <authorList>
            <person name="Zuidema D."/>
            <person name="van Oers M.M."/>
            <person name="van Strien E.A."/>
            <person name="Caballero P.C."/>
            <person name="Klok E.J."/>
            <person name="Goldbach R.W."/>
            <person name="Vlak J.M."/>
        </authorList>
    </citation>
    <scope>NUCLEOTIDE SEQUENCE [LARGE SCALE GENOMIC DNA]</scope>
</reference>
<sequence>MKMNTGTLCLAIDSVALDVRKIHQSVMRARSCMDFEINLPDLSDIHCNLKVAQYDIDYLINYANKDVDKMDMTVNNMISETITNELEIMLKNFAEQINGDQQYSHIKACQHIFQTNDAFDINNFYLYLEQNKFDYVLTFVNITNSSVLPSSHMFSYLTDKLLFLRRLCNKIYIHIHEVDAVAALIYMQKQQQLPNPPIVFEPPPILYRPHQRQANNPHRQQGIFN</sequence>
<organismHost>
    <name type="scientific">Lepidoptera</name>
    <name type="common">moths &amp; butterflies</name>
    <dbReference type="NCBI Taxonomy" id="7088"/>
</organismHost>
<name>Q9J821_NPVSE</name>
<evidence type="ECO:0000313" key="2">
    <source>
        <dbReference type="Proteomes" id="UP000203151"/>
    </source>
</evidence>
<protein>
    <submittedName>
        <fullName evidence="1">ORF116</fullName>
    </submittedName>
</protein>
<dbReference type="Proteomes" id="UP000203151">
    <property type="component" value="Segment"/>
</dbReference>
<dbReference type="EMBL" id="AF169823">
    <property type="protein sequence ID" value="AAF33645.1"/>
    <property type="molecule type" value="Genomic_DNA"/>
</dbReference>
<accession>Q9J821</accession>
<reference evidence="1 2" key="7">
    <citation type="journal article" date="1999" name="Virus Res.">
        <title>Identification, sequence analysis and phylogeny of the lef-2 gene of Helicoverpa armigera single-nucleocapsid baculovirus.</title>
        <authorList>
            <person name="Chen X."/>
            <person name="IJkel W.F."/>
            <person name="Dominy C."/>
            <person name="de Andrade Zanotto P.M."/>
            <person name="Hashimoto Y."/>
            <person name="Faktor O."/>
            <person name="Hayakawa T."/>
            <person name="Wang C."/>
            <person name="Prekumar A."/>
            <person name="Mathavan S."/>
            <person name="Krell P.J."/>
            <person name="Hu Z."/>
            <person name="Vlak J.M."/>
        </authorList>
    </citation>
    <scope>NUCLEOTIDE SEQUENCE [LARGE SCALE GENOMIC DNA]</scope>
</reference>
<dbReference type="KEGG" id="vg:2715731"/>
<evidence type="ECO:0000313" key="1">
    <source>
        <dbReference type="EMBL" id="AAF33645.1"/>
    </source>
</evidence>
<reference evidence="1 2" key="5">
    <citation type="journal article" date="1998" name="J. Gen. Virol.">
        <title>Specificity of multiple homologous genomic regions in Spodoptera exigua nucleopolyhedrovirus DNA replication.</title>
        <authorList>
            <person name="Broer R."/>
            <person name="Heldens J.G."/>
            <person name="van Strien E.A."/>
            <person name="Zuidema D."/>
            <person name="Vlak J.M."/>
        </authorList>
    </citation>
    <scope>NUCLEOTIDE SEQUENCE [LARGE SCALE GENOMIC DNA]</scope>
</reference>
<dbReference type="GeneID" id="2715731"/>
<keyword evidence="2" id="KW-1185">Reference proteome</keyword>
<dbReference type="RefSeq" id="NP_037876.1">
    <property type="nucleotide sequence ID" value="NC_002169.1"/>
</dbReference>
<reference evidence="1 2" key="4">
    <citation type="journal article" date="1997" name="J. Gen. Virol.">
        <title>Characterization of a putative Spodoptera exigua multicapsid nucleopolyhedrovirus helicase gene.</title>
        <authorList>
            <person name="Heldens J.G."/>
            <person name="Liu Y."/>
            <person name="Zuidema D."/>
            <person name="Goldbach R.W."/>
            <person name="Vlak J.M."/>
        </authorList>
    </citation>
    <scope>NUCLEOTIDE SEQUENCE [LARGE SCALE GENOMIC DNA]</scope>
</reference>
<reference evidence="1 2" key="1">
    <citation type="journal article" date="1992" name="J. Gen. Virol.">
        <title>Nucleotide sequence and transcriptional analysis of the polyhedrin gene of Spodoptera exigua nuclear polyhedrosis virus.</title>
        <authorList>
            <person name="van Strien E.A."/>
            <person name="Zuidema D."/>
            <person name="Goldbach R.W."/>
            <person name="Vlak J.M."/>
        </authorList>
    </citation>
    <scope>NUCLEOTIDE SEQUENCE [LARGE SCALE GENOMIC DNA]</scope>
</reference>
<proteinExistence type="predicted"/>
<organism evidence="1 2">
    <name type="scientific">Spodoptera exigua nuclear polyhedrosis virus (strain US)</name>
    <name type="common">SeMNPV</name>
    <dbReference type="NCBI Taxonomy" id="31506"/>
    <lineage>
        <taxon>Viruses</taxon>
        <taxon>Viruses incertae sedis</taxon>
        <taxon>Naldaviricetes</taxon>
        <taxon>Lefavirales</taxon>
        <taxon>Baculoviridae</taxon>
        <taxon>Alphabaculovirus</taxon>
        <taxon>Spodoptera exigua multiple nucleopolyhedrovirus</taxon>
    </lineage>
</organism>
<reference evidence="1 2" key="3">
    <citation type="journal article" date="1997" name="J. Gen. Virol.">
        <title>Baculoviruses contain a gene for the large subunit of ribonucleotide reductase.</title>
        <authorList>
            <person name="van Strien E.A."/>
            <person name="Faktor O."/>
            <person name="Hu Z.H."/>
            <person name="Zuidema D."/>
            <person name="Goldbach R.W."/>
            <person name="Vlak J.M."/>
        </authorList>
    </citation>
    <scope>NUCLEOTIDE SEQUENCE [LARGE SCALE GENOMIC DNA]</scope>
</reference>
<dbReference type="OrthoDB" id="37574at10239"/>
<reference evidence="1 2" key="6">
    <citation type="journal article" date="1999" name="J. Gen. Virol.">
        <title>Sequence and organization of the Spodoptera exigua multicapsid nucleopolyhedrovirus genome.</title>
        <authorList>
            <person name="IJkel W.F."/>
            <person name="van Strien E.A."/>
            <person name="Heldens J.G."/>
            <person name="Broer R."/>
            <person name="Zuidema D."/>
            <person name="Goldbach R.W."/>
            <person name="Vlak J.M."/>
        </authorList>
    </citation>
    <scope>NUCLEOTIDE SEQUENCE [LARGE SCALE GENOMIC DNA]</scope>
</reference>